<feature type="domain" description="Macro" evidence="1">
    <location>
        <begin position="18"/>
        <end position="190"/>
    </location>
</feature>
<dbReference type="EMBL" id="AP025314">
    <property type="protein sequence ID" value="BDD08464.1"/>
    <property type="molecule type" value="Genomic_DNA"/>
</dbReference>
<evidence type="ECO:0000313" key="2">
    <source>
        <dbReference type="EMBL" id="BDD08464.1"/>
    </source>
</evidence>
<dbReference type="SMART" id="SM00506">
    <property type="entry name" value="A1pp"/>
    <property type="match status" value="1"/>
</dbReference>
<organism evidence="2 3">
    <name type="scientific">Fulvitalea axinellae</name>
    <dbReference type="NCBI Taxonomy" id="1182444"/>
    <lineage>
        <taxon>Bacteria</taxon>
        <taxon>Pseudomonadati</taxon>
        <taxon>Bacteroidota</taxon>
        <taxon>Cytophagia</taxon>
        <taxon>Cytophagales</taxon>
        <taxon>Persicobacteraceae</taxon>
        <taxon>Fulvitalea</taxon>
    </lineage>
</organism>
<gene>
    <name evidence="2" type="ORF">FUAX_08960</name>
</gene>
<proteinExistence type="predicted"/>
<dbReference type="Proteomes" id="UP001348817">
    <property type="component" value="Chromosome"/>
</dbReference>
<dbReference type="Pfam" id="PF01661">
    <property type="entry name" value="Macro"/>
    <property type="match status" value="1"/>
</dbReference>
<dbReference type="Gene3D" id="3.40.220.10">
    <property type="entry name" value="Leucine Aminopeptidase, subunit E, domain 1"/>
    <property type="match status" value="1"/>
</dbReference>
<dbReference type="AlphaFoldDB" id="A0AAU9D211"/>
<evidence type="ECO:0000259" key="1">
    <source>
        <dbReference type="PROSITE" id="PS51154"/>
    </source>
</evidence>
<dbReference type="KEGG" id="fax:FUAX_08960"/>
<keyword evidence="3" id="KW-1185">Reference proteome</keyword>
<dbReference type="InterPro" id="IPR002589">
    <property type="entry name" value="Macro_dom"/>
</dbReference>
<reference evidence="2 3" key="1">
    <citation type="submission" date="2021-12" db="EMBL/GenBank/DDBJ databases">
        <title>Genome sequencing of bacteria with rrn-lacking chromosome and rrn-plasmid.</title>
        <authorList>
            <person name="Anda M."/>
            <person name="Iwasaki W."/>
        </authorList>
    </citation>
    <scope>NUCLEOTIDE SEQUENCE [LARGE SCALE GENOMIC DNA]</scope>
    <source>
        <strain evidence="2 3">DSM 100852</strain>
    </source>
</reference>
<sequence length="201" mass="22057">MGSSLRISLVHYKSPELGSSWGHFFQNDQDIRIIEGNILEVEADALVSPGNSFGFMDGGLDLLISQKYGWQVESELKRHIALSELGELLVGQALSVESGSKIVICAPTMRVPTSEGIPESVNAYLAMKAILIEGLKNKKIDSIAIPGLCTGTGRMSPYNSALQMKVAYDEIVNGIKPEFPMFMDAVKHHNHLKRTRRSNLS</sequence>
<protein>
    <recommendedName>
        <fullName evidence="1">Macro domain-containing protein</fullName>
    </recommendedName>
</protein>
<dbReference type="SUPFAM" id="SSF52949">
    <property type="entry name" value="Macro domain-like"/>
    <property type="match status" value="1"/>
</dbReference>
<dbReference type="RefSeq" id="WP_338393724.1">
    <property type="nucleotide sequence ID" value="NZ_AP025314.1"/>
</dbReference>
<name>A0AAU9D211_9BACT</name>
<dbReference type="PROSITE" id="PS51154">
    <property type="entry name" value="MACRO"/>
    <property type="match status" value="1"/>
</dbReference>
<accession>A0AAU9D211</accession>
<evidence type="ECO:0000313" key="3">
    <source>
        <dbReference type="Proteomes" id="UP001348817"/>
    </source>
</evidence>
<dbReference type="InterPro" id="IPR043472">
    <property type="entry name" value="Macro_dom-like"/>
</dbReference>